<name>A0A2I7R0Q9_9CAUD</name>
<gene>
    <name evidence="1" type="ORF">NVP1097O_87</name>
</gene>
<protein>
    <submittedName>
        <fullName evidence="1">Coil containing protein</fullName>
    </submittedName>
</protein>
<reference evidence="1 2" key="1">
    <citation type="submission" date="2017-11" db="EMBL/GenBank/DDBJ databases">
        <title>A major lineage of nontailed dsDNA viruses as unrecognized killers of marine bacteria.</title>
        <authorList>
            <person name="Kauffman K.M."/>
            <person name="Hussain F.A."/>
            <person name="Yang J."/>
            <person name="Arevalo P."/>
            <person name="Brown J.M."/>
            <person name="Chang W.K."/>
            <person name="VanInsberghe D."/>
            <person name="Elsherbini J."/>
            <person name="Cutler M.B."/>
            <person name="Kelly L."/>
            <person name="Polz M.F."/>
        </authorList>
    </citation>
    <scope>NUCLEOTIDE SEQUENCE [LARGE SCALE GENOMIC DNA]</scope>
</reference>
<proteinExistence type="predicted"/>
<sequence>MDSKIPTLVKVLELTGRDTLCESVACPTLKCGECPFNTDKDLDDLIALLKTYELLES</sequence>
<evidence type="ECO:0000313" key="1">
    <source>
        <dbReference type="EMBL" id="AUR87233.1"/>
    </source>
</evidence>
<accession>A0A2I7R0Q9</accession>
<dbReference type="Proteomes" id="UP000259765">
    <property type="component" value="Segment"/>
</dbReference>
<dbReference type="EMBL" id="MG592470">
    <property type="protein sequence ID" value="AUR87233.1"/>
    <property type="molecule type" value="Genomic_DNA"/>
</dbReference>
<keyword evidence="2" id="KW-1185">Reference proteome</keyword>
<evidence type="ECO:0000313" key="2">
    <source>
        <dbReference type="Proteomes" id="UP000259765"/>
    </source>
</evidence>
<organism evidence="1 2">
    <name type="scientific">Vibrio phage 1.097.O._10N.286.49.B3</name>
    <dbReference type="NCBI Taxonomy" id="1881383"/>
    <lineage>
        <taxon>Viruses</taxon>
        <taxon>Duplodnaviria</taxon>
        <taxon>Heunggongvirae</taxon>
        <taxon>Uroviricota</taxon>
        <taxon>Caudoviricetes</taxon>
        <taxon>Schitoviridae</taxon>
        <taxon>Pontosvirinae</taxon>
        <taxon>Dorisvirus</taxon>
        <taxon>Dorisvirus 49B3</taxon>
    </lineage>
</organism>